<dbReference type="GO" id="GO:0005762">
    <property type="term" value="C:mitochondrial large ribosomal subunit"/>
    <property type="evidence" value="ECO:0007669"/>
    <property type="project" value="TreeGrafter"/>
</dbReference>
<dbReference type="InterPro" id="IPR016095">
    <property type="entry name" value="Ribosomal_uL1_3-a/b-sand"/>
</dbReference>
<keyword evidence="3" id="KW-0687">Ribonucleoprotein</keyword>
<accession>A0A427Y7D8</accession>
<feature type="compositionally biased region" description="Basic residues" evidence="4">
    <location>
        <begin position="112"/>
        <end position="122"/>
    </location>
</feature>
<evidence type="ECO:0000313" key="6">
    <source>
        <dbReference type="Proteomes" id="UP000279259"/>
    </source>
</evidence>
<dbReference type="PROSITE" id="PS01199">
    <property type="entry name" value="RIBOSOMAL_L1"/>
    <property type="match status" value="1"/>
</dbReference>
<dbReference type="PANTHER" id="PTHR36427">
    <property type="entry name" value="54S RIBOSOMAL PROTEIN L1, MITOCHONDRIAL"/>
    <property type="match status" value="1"/>
</dbReference>
<dbReference type="Proteomes" id="UP000279259">
    <property type="component" value="Unassembled WGS sequence"/>
</dbReference>
<protein>
    <submittedName>
        <fullName evidence="5">Mitochondrial 54S ribosomal protein mrpl1</fullName>
    </submittedName>
</protein>
<sequence length="429" mass="45966">MSSQSPPHHTHTSDTSSWPSSTPTQHHTKPSRSSSSPSQHDPSQPRSRHRQQSRSRPRPRPRPPLEAYFHEQSKLFSHLQKQFDKFNVRAKDEKARARKERNRPATAPKPVKQAKPRSKSSKVARESVKSVEQPVRKVEPLQEEAKADTNEMIGLNAGNALRGAVRNGVAVSRVTPASTSRAISSTAVSSAKAAPSTKKGRAPVNPDAMNLSEAVRVLRALEIANPSSAYSLTLNTRQSKSSLPLRGRVALPTDARRSPEVILVFADPSSPSADIARSAGAAFVGGEELFPQVLSGEIAPTKVLATPGMMGAVQSKLARFLGPKGLMPVAKRGGVGEGDELAQRIKEAGGLMEWKADKLGVVRAPIARMPFPIANVDANVRAFINTVRESSLAAAAAAAEASNSRKRPPSGIIVARLETTNGPSIELND</sequence>
<proteinExistence type="inferred from homology"/>
<comment type="caution">
    <text evidence="5">The sequence shown here is derived from an EMBL/GenBank/DDBJ whole genome shotgun (WGS) entry which is preliminary data.</text>
</comment>
<evidence type="ECO:0000256" key="4">
    <source>
        <dbReference type="SAM" id="MobiDB-lite"/>
    </source>
</evidence>
<dbReference type="OrthoDB" id="1747252at2759"/>
<dbReference type="Pfam" id="PF00687">
    <property type="entry name" value="Ribosomal_L1"/>
    <property type="match status" value="1"/>
</dbReference>
<evidence type="ECO:0000256" key="1">
    <source>
        <dbReference type="ARBA" id="ARBA00010531"/>
    </source>
</evidence>
<keyword evidence="2 5" id="KW-0689">Ribosomal protein</keyword>
<evidence type="ECO:0000256" key="3">
    <source>
        <dbReference type="ARBA" id="ARBA00023274"/>
    </source>
</evidence>
<dbReference type="Gene3D" id="3.40.50.790">
    <property type="match status" value="1"/>
</dbReference>
<reference evidence="5 6" key="1">
    <citation type="submission" date="2018-11" db="EMBL/GenBank/DDBJ databases">
        <title>Genome sequence of Saitozyma podzolica DSM 27192.</title>
        <authorList>
            <person name="Aliyu H."/>
            <person name="Gorte O."/>
            <person name="Ochsenreither K."/>
        </authorList>
    </citation>
    <scope>NUCLEOTIDE SEQUENCE [LARGE SCALE GENOMIC DNA]</scope>
    <source>
        <strain evidence="5 6">DSM 27192</strain>
    </source>
</reference>
<feature type="region of interest" description="Disordered" evidence="4">
    <location>
        <begin position="1"/>
        <end position="135"/>
    </location>
</feature>
<gene>
    <name evidence="5" type="primary">MRPL1</name>
    <name evidence="5" type="ORF">EHS25_003464</name>
</gene>
<dbReference type="PANTHER" id="PTHR36427:SF3">
    <property type="entry name" value="LARGE RIBOSOMAL SUBUNIT PROTEIN UL1M"/>
    <property type="match status" value="1"/>
</dbReference>
<dbReference type="InterPro" id="IPR028364">
    <property type="entry name" value="Ribosomal_uL1/biogenesis"/>
</dbReference>
<dbReference type="InterPro" id="IPR023674">
    <property type="entry name" value="Ribosomal_uL1-like"/>
</dbReference>
<keyword evidence="6" id="KW-1185">Reference proteome</keyword>
<feature type="compositionally biased region" description="Basic and acidic residues" evidence="4">
    <location>
        <begin position="123"/>
        <end position="135"/>
    </location>
</feature>
<feature type="compositionally biased region" description="Low complexity" evidence="4">
    <location>
        <begin position="1"/>
        <end position="45"/>
    </location>
</feature>
<evidence type="ECO:0000256" key="2">
    <source>
        <dbReference type="ARBA" id="ARBA00022980"/>
    </source>
</evidence>
<feature type="compositionally biased region" description="Basic residues" evidence="4">
    <location>
        <begin position="46"/>
        <end position="61"/>
    </location>
</feature>
<dbReference type="CDD" id="cd00403">
    <property type="entry name" value="Ribosomal_L1"/>
    <property type="match status" value="1"/>
</dbReference>
<dbReference type="AlphaFoldDB" id="A0A427Y7D8"/>
<organism evidence="5 6">
    <name type="scientific">Saitozyma podzolica</name>
    <dbReference type="NCBI Taxonomy" id="1890683"/>
    <lineage>
        <taxon>Eukaryota</taxon>
        <taxon>Fungi</taxon>
        <taxon>Dikarya</taxon>
        <taxon>Basidiomycota</taxon>
        <taxon>Agaricomycotina</taxon>
        <taxon>Tremellomycetes</taxon>
        <taxon>Tremellales</taxon>
        <taxon>Trimorphomycetaceae</taxon>
        <taxon>Saitozyma</taxon>
    </lineage>
</organism>
<dbReference type="InterPro" id="IPR023673">
    <property type="entry name" value="Ribosomal_uL1_CS"/>
</dbReference>
<dbReference type="Gene3D" id="3.30.190.20">
    <property type="match status" value="1"/>
</dbReference>
<dbReference type="GO" id="GO:0003735">
    <property type="term" value="F:structural constituent of ribosome"/>
    <property type="evidence" value="ECO:0007669"/>
    <property type="project" value="TreeGrafter"/>
</dbReference>
<dbReference type="SUPFAM" id="SSF56808">
    <property type="entry name" value="Ribosomal protein L1"/>
    <property type="match status" value="1"/>
</dbReference>
<dbReference type="STRING" id="1890683.A0A427Y7D8"/>
<name>A0A427Y7D8_9TREE</name>
<dbReference type="EMBL" id="RSCD01000018">
    <property type="protein sequence ID" value="RSH86976.1"/>
    <property type="molecule type" value="Genomic_DNA"/>
</dbReference>
<feature type="compositionally biased region" description="Basic and acidic residues" evidence="4">
    <location>
        <begin position="81"/>
        <end position="95"/>
    </location>
</feature>
<evidence type="ECO:0000313" key="5">
    <source>
        <dbReference type="EMBL" id="RSH86976.1"/>
    </source>
</evidence>
<comment type="similarity">
    <text evidence="1">Belongs to the universal ribosomal protein uL1 family.</text>
</comment>